<keyword evidence="5" id="KW-0256">Endoplasmic reticulum</keyword>
<dbReference type="KEGG" id="smo:SELMODRAFT_439394"/>
<dbReference type="STRING" id="88036.D8R445"/>
<evidence type="ECO:0000256" key="3">
    <source>
        <dbReference type="ARBA" id="ARBA00022502"/>
    </source>
</evidence>
<feature type="transmembrane region" description="Helical" evidence="8">
    <location>
        <begin position="143"/>
        <end position="162"/>
    </location>
</feature>
<protein>
    <submittedName>
        <fullName evidence="9">Uncharacterized protein</fullName>
    </submittedName>
</protein>
<evidence type="ECO:0000256" key="6">
    <source>
        <dbReference type="ARBA" id="ARBA00022989"/>
    </source>
</evidence>
<dbReference type="Gramene" id="EFJ33051">
    <property type="protein sequence ID" value="EFJ33051"/>
    <property type="gene ID" value="SELMODRAFT_439394"/>
</dbReference>
<evidence type="ECO:0000313" key="10">
    <source>
        <dbReference type="Proteomes" id="UP000001514"/>
    </source>
</evidence>
<keyword evidence="6 8" id="KW-1133">Transmembrane helix</keyword>
<feature type="transmembrane region" description="Helical" evidence="8">
    <location>
        <begin position="67"/>
        <end position="84"/>
    </location>
</feature>
<dbReference type="UniPathway" id="UPA00196"/>
<evidence type="ECO:0000256" key="2">
    <source>
        <dbReference type="ARBA" id="ARBA00004687"/>
    </source>
</evidence>
<name>D8R445_SELML</name>
<organism evidence="10">
    <name type="scientific">Selaginella moellendorffii</name>
    <name type="common">Spikemoss</name>
    <dbReference type="NCBI Taxonomy" id="88036"/>
    <lineage>
        <taxon>Eukaryota</taxon>
        <taxon>Viridiplantae</taxon>
        <taxon>Streptophyta</taxon>
        <taxon>Embryophyta</taxon>
        <taxon>Tracheophyta</taxon>
        <taxon>Lycopodiopsida</taxon>
        <taxon>Selaginellales</taxon>
        <taxon>Selaginellaceae</taxon>
        <taxon>Selaginella</taxon>
    </lineage>
</organism>
<dbReference type="GO" id="GO:0005789">
    <property type="term" value="C:endoplasmic reticulum membrane"/>
    <property type="evidence" value="ECO:0007669"/>
    <property type="project" value="UniProtKB-SubCell"/>
</dbReference>
<accession>D8R445</accession>
<keyword evidence="10" id="KW-1185">Reference proteome</keyword>
<comment type="pathway">
    <text evidence="2">Glycolipid biosynthesis; glycosylphosphatidylinositol-anchor biosynthesis.</text>
</comment>
<dbReference type="eggNOG" id="KOG3144">
    <property type="taxonomic scope" value="Eukaryota"/>
</dbReference>
<dbReference type="HOGENOM" id="CLU_088739_0_0_1"/>
<keyword evidence="4 8" id="KW-0812">Transmembrane</keyword>
<evidence type="ECO:0000256" key="4">
    <source>
        <dbReference type="ARBA" id="ARBA00022692"/>
    </source>
</evidence>
<gene>
    <name evidence="9" type="ORF">SELMODRAFT_439394</name>
</gene>
<evidence type="ECO:0000313" key="9">
    <source>
        <dbReference type="EMBL" id="EFJ33051.1"/>
    </source>
</evidence>
<dbReference type="AlphaFoldDB" id="D8R445"/>
<evidence type="ECO:0000256" key="1">
    <source>
        <dbReference type="ARBA" id="ARBA00004477"/>
    </source>
</evidence>
<keyword evidence="7 8" id="KW-0472">Membrane</keyword>
<dbReference type="InterPro" id="IPR009580">
    <property type="entry name" value="GPI_biosynthesis_protein_Pig-F"/>
</dbReference>
<sequence length="237" mass="25397">MGVRSVLAGSSALAVGAAVALLHSPAFIGRFYSVLLFSTIVCDCPAWQALIRGLLCIPLGLNGSSTPGASAIAFFAITLGAPFGNESVKKKELKTAVCICWFPAVSYAAFATQIAPAGMVLGPSWRRWQQVFAFTRPSGSLELLVCVPAHGAAVGAWIGAWPMPLDWEREWQQWPISCTYGATGGYLLGSLVTFILFVHKSGKKKSPLPEQIRIWNYFSGNFPLSWRSALALNICGA</sequence>
<comment type="subcellular location">
    <subcellularLocation>
        <location evidence="1">Endoplasmic reticulum membrane</location>
        <topology evidence="1">Multi-pass membrane protein</topology>
    </subcellularLocation>
</comment>
<dbReference type="EMBL" id="GL377571">
    <property type="protein sequence ID" value="EFJ33051.1"/>
    <property type="molecule type" value="Genomic_DNA"/>
</dbReference>
<feature type="transmembrane region" description="Helical" evidence="8">
    <location>
        <begin position="174"/>
        <end position="198"/>
    </location>
</feature>
<dbReference type="GO" id="GO:0006506">
    <property type="term" value="P:GPI anchor biosynthetic process"/>
    <property type="evidence" value="ECO:0007669"/>
    <property type="project" value="UniProtKB-UniPathway"/>
</dbReference>
<dbReference type="Pfam" id="PF06699">
    <property type="entry name" value="PIG-F"/>
    <property type="match status" value="1"/>
</dbReference>
<keyword evidence="3" id="KW-0337">GPI-anchor biosynthesis</keyword>
<dbReference type="InParanoid" id="D8R445"/>
<proteinExistence type="predicted"/>
<evidence type="ECO:0000256" key="5">
    <source>
        <dbReference type="ARBA" id="ARBA00022824"/>
    </source>
</evidence>
<dbReference type="FunCoup" id="D8R445">
    <property type="interactions" value="2135"/>
</dbReference>
<evidence type="ECO:0000256" key="8">
    <source>
        <dbReference type="SAM" id="Phobius"/>
    </source>
</evidence>
<dbReference type="Proteomes" id="UP000001514">
    <property type="component" value="Unassembled WGS sequence"/>
</dbReference>
<reference evidence="9 10" key="1">
    <citation type="journal article" date="2011" name="Science">
        <title>The Selaginella genome identifies genetic changes associated with the evolution of vascular plants.</title>
        <authorList>
            <person name="Banks J.A."/>
            <person name="Nishiyama T."/>
            <person name="Hasebe M."/>
            <person name="Bowman J.L."/>
            <person name="Gribskov M."/>
            <person name="dePamphilis C."/>
            <person name="Albert V.A."/>
            <person name="Aono N."/>
            <person name="Aoyama T."/>
            <person name="Ambrose B.A."/>
            <person name="Ashton N.W."/>
            <person name="Axtell M.J."/>
            <person name="Barker E."/>
            <person name="Barker M.S."/>
            <person name="Bennetzen J.L."/>
            <person name="Bonawitz N.D."/>
            <person name="Chapple C."/>
            <person name="Cheng C."/>
            <person name="Correa L.G."/>
            <person name="Dacre M."/>
            <person name="DeBarry J."/>
            <person name="Dreyer I."/>
            <person name="Elias M."/>
            <person name="Engstrom E.M."/>
            <person name="Estelle M."/>
            <person name="Feng L."/>
            <person name="Finet C."/>
            <person name="Floyd S.K."/>
            <person name="Frommer W.B."/>
            <person name="Fujita T."/>
            <person name="Gramzow L."/>
            <person name="Gutensohn M."/>
            <person name="Harholt J."/>
            <person name="Hattori M."/>
            <person name="Heyl A."/>
            <person name="Hirai T."/>
            <person name="Hiwatashi Y."/>
            <person name="Ishikawa M."/>
            <person name="Iwata M."/>
            <person name="Karol K.G."/>
            <person name="Koehler B."/>
            <person name="Kolukisaoglu U."/>
            <person name="Kubo M."/>
            <person name="Kurata T."/>
            <person name="Lalonde S."/>
            <person name="Li K."/>
            <person name="Li Y."/>
            <person name="Litt A."/>
            <person name="Lyons E."/>
            <person name="Manning G."/>
            <person name="Maruyama T."/>
            <person name="Michael T.P."/>
            <person name="Mikami K."/>
            <person name="Miyazaki S."/>
            <person name="Morinaga S."/>
            <person name="Murata T."/>
            <person name="Mueller-Roeber B."/>
            <person name="Nelson D.R."/>
            <person name="Obara M."/>
            <person name="Oguri Y."/>
            <person name="Olmstead R.G."/>
            <person name="Onodera N."/>
            <person name="Petersen B.L."/>
            <person name="Pils B."/>
            <person name="Prigge M."/>
            <person name="Rensing S.A."/>
            <person name="Riano-Pachon D.M."/>
            <person name="Roberts A.W."/>
            <person name="Sato Y."/>
            <person name="Scheller H.V."/>
            <person name="Schulz B."/>
            <person name="Schulz C."/>
            <person name="Shakirov E.V."/>
            <person name="Shibagaki N."/>
            <person name="Shinohara N."/>
            <person name="Shippen D.E."/>
            <person name="Soerensen I."/>
            <person name="Sotooka R."/>
            <person name="Sugimoto N."/>
            <person name="Sugita M."/>
            <person name="Sumikawa N."/>
            <person name="Tanurdzic M."/>
            <person name="Theissen G."/>
            <person name="Ulvskov P."/>
            <person name="Wakazuki S."/>
            <person name="Weng J.K."/>
            <person name="Willats W.W."/>
            <person name="Wipf D."/>
            <person name="Wolf P.G."/>
            <person name="Yang L."/>
            <person name="Zimmer A.D."/>
            <person name="Zhu Q."/>
            <person name="Mitros T."/>
            <person name="Hellsten U."/>
            <person name="Loque D."/>
            <person name="Otillar R."/>
            <person name="Salamov A."/>
            <person name="Schmutz J."/>
            <person name="Shapiro H."/>
            <person name="Lindquist E."/>
            <person name="Lucas S."/>
            <person name="Rokhsar D."/>
            <person name="Grigoriev I.V."/>
        </authorList>
    </citation>
    <scope>NUCLEOTIDE SEQUENCE [LARGE SCALE GENOMIC DNA]</scope>
</reference>
<evidence type="ECO:0000256" key="7">
    <source>
        <dbReference type="ARBA" id="ARBA00023136"/>
    </source>
</evidence>